<dbReference type="Gene3D" id="3.40.50.1820">
    <property type="entry name" value="alpha/beta hydrolase"/>
    <property type="match status" value="1"/>
</dbReference>
<comment type="similarity">
    <text evidence="1">Belongs to the 'GDXG' lipolytic enzyme family.</text>
</comment>
<dbReference type="InterPro" id="IPR029058">
    <property type="entry name" value="AB_hydrolase_fold"/>
</dbReference>
<dbReference type="Pfam" id="PF07859">
    <property type="entry name" value="Abhydrolase_3"/>
    <property type="match status" value="1"/>
</dbReference>
<reference evidence="5 6" key="1">
    <citation type="submission" date="2023-01" db="EMBL/GenBank/DDBJ databases">
        <title>Analysis of 21 Apiospora genomes using comparative genomics revels a genus with tremendous synthesis potential of carbohydrate active enzymes and secondary metabolites.</title>
        <authorList>
            <person name="Sorensen T."/>
        </authorList>
    </citation>
    <scope>NUCLEOTIDE SEQUENCE [LARGE SCALE GENOMIC DNA]</scope>
    <source>
        <strain evidence="5 6">CBS 20057</strain>
    </source>
</reference>
<keyword evidence="2" id="KW-0378">Hydrolase</keyword>
<gene>
    <name evidence="5" type="ORF">PG991_005581</name>
</gene>
<name>A0ABR1S9M1_9PEZI</name>
<dbReference type="InterPro" id="IPR033140">
    <property type="entry name" value="Lipase_GDXG_put_SER_AS"/>
</dbReference>
<dbReference type="InterPro" id="IPR050300">
    <property type="entry name" value="GDXG_lipolytic_enzyme"/>
</dbReference>
<evidence type="ECO:0000256" key="2">
    <source>
        <dbReference type="ARBA" id="ARBA00022801"/>
    </source>
</evidence>
<feature type="active site" evidence="3">
    <location>
        <position position="89"/>
    </location>
</feature>
<evidence type="ECO:0000313" key="6">
    <source>
        <dbReference type="Proteomes" id="UP001396898"/>
    </source>
</evidence>
<feature type="domain" description="Alpha/beta hydrolase fold-3" evidence="4">
    <location>
        <begin position="8"/>
        <end position="224"/>
    </location>
</feature>
<keyword evidence="6" id="KW-1185">Reference proteome</keyword>
<protein>
    <recommendedName>
        <fullName evidence="4">Alpha/beta hydrolase fold-3 domain-containing protein</fullName>
    </recommendedName>
</protein>
<dbReference type="PANTHER" id="PTHR48081">
    <property type="entry name" value="AB HYDROLASE SUPERFAMILY PROTEIN C4A8.06C"/>
    <property type="match status" value="1"/>
</dbReference>
<dbReference type="PANTHER" id="PTHR48081:SF8">
    <property type="entry name" value="ALPHA_BETA HYDROLASE FOLD-3 DOMAIN-CONTAINING PROTEIN-RELATED"/>
    <property type="match status" value="1"/>
</dbReference>
<evidence type="ECO:0000256" key="3">
    <source>
        <dbReference type="PROSITE-ProRule" id="PRU10038"/>
    </source>
</evidence>
<organism evidence="5 6">
    <name type="scientific">Apiospora marii</name>
    <dbReference type="NCBI Taxonomy" id="335849"/>
    <lineage>
        <taxon>Eukaryota</taxon>
        <taxon>Fungi</taxon>
        <taxon>Dikarya</taxon>
        <taxon>Ascomycota</taxon>
        <taxon>Pezizomycotina</taxon>
        <taxon>Sordariomycetes</taxon>
        <taxon>Xylariomycetidae</taxon>
        <taxon>Amphisphaeriales</taxon>
        <taxon>Apiosporaceae</taxon>
        <taxon>Apiospora</taxon>
    </lineage>
</organism>
<dbReference type="EMBL" id="JAQQWI010000007">
    <property type="protein sequence ID" value="KAK8028525.1"/>
    <property type="molecule type" value="Genomic_DNA"/>
</dbReference>
<dbReference type="InterPro" id="IPR013094">
    <property type="entry name" value="AB_hydrolase_3"/>
</dbReference>
<evidence type="ECO:0000259" key="4">
    <source>
        <dbReference type="Pfam" id="PF07859"/>
    </source>
</evidence>
<comment type="caution">
    <text evidence="5">The sequence shown here is derived from an EMBL/GenBank/DDBJ whole genome shotgun (WGS) entry which is preliminary data.</text>
</comment>
<dbReference type="SUPFAM" id="SSF53474">
    <property type="entry name" value="alpha/beta-Hydrolases"/>
    <property type="match status" value="1"/>
</dbReference>
<evidence type="ECO:0000256" key="1">
    <source>
        <dbReference type="ARBA" id="ARBA00010515"/>
    </source>
</evidence>
<accession>A0ABR1S9M1</accession>
<dbReference type="Proteomes" id="UP001396898">
    <property type="component" value="Unassembled WGS sequence"/>
</dbReference>
<evidence type="ECO:0000313" key="5">
    <source>
        <dbReference type="EMBL" id="KAK8028525.1"/>
    </source>
</evidence>
<proteinExistence type="inferred from homology"/>
<dbReference type="PROSITE" id="PS01174">
    <property type="entry name" value="LIPASE_GDXG_SER"/>
    <property type="match status" value="1"/>
</dbReference>
<sequence>MPSSSTIILHMHGGAFITGDGRPKQLAFMCSALLRSGDVTAVFAPQYRLSSRPGSHHFPAALQDTLSSYLHLIQTLGIPANHITVSGDSAGGNLVIGLLRYLSIYGRDLGIPLPAKAVLMSPWVAPKASVGPEIVTTSNPNYKTDYLPHSHLLWGAMAYAGKASPADRFISPLGHPFPTPVPTLVTVGSDELFEADIALWAEEMDRVEGNDIWLRYEENAPHDTLLVGAMLGWVDSAEMMAHLISTFAKCEPKQT</sequence>